<comment type="caution">
    <text evidence="3">The sequence shown here is derived from an EMBL/GenBank/DDBJ whole genome shotgun (WGS) entry which is preliminary data.</text>
</comment>
<dbReference type="GO" id="GO:0004386">
    <property type="term" value="F:helicase activity"/>
    <property type="evidence" value="ECO:0007669"/>
    <property type="project" value="UniProtKB-KW"/>
</dbReference>
<dbReference type="SUPFAM" id="SSF52540">
    <property type="entry name" value="P-loop containing nucleoside triphosphate hydrolases"/>
    <property type="match status" value="1"/>
</dbReference>
<proteinExistence type="predicted"/>
<evidence type="ECO:0000256" key="1">
    <source>
        <dbReference type="SAM" id="MobiDB-lite"/>
    </source>
</evidence>
<evidence type="ECO:0000313" key="4">
    <source>
        <dbReference type="Proteomes" id="UP000694501"/>
    </source>
</evidence>
<evidence type="ECO:0000259" key="2">
    <source>
        <dbReference type="Pfam" id="PF14490"/>
    </source>
</evidence>
<dbReference type="Gene3D" id="1.10.10.2220">
    <property type="match status" value="1"/>
</dbReference>
<protein>
    <submittedName>
        <fullName evidence="3">ATP-dependent RecD-like DNA helicase</fullName>
    </submittedName>
</protein>
<keyword evidence="3" id="KW-0547">Nucleotide-binding</keyword>
<feature type="domain" description="ATP-dependent RecD2 DNA helicase-like helix-hairpin-helix" evidence="2">
    <location>
        <begin position="52"/>
        <end position="137"/>
    </location>
</feature>
<feature type="compositionally biased region" description="Low complexity" evidence="1">
    <location>
        <begin position="183"/>
        <end position="200"/>
    </location>
</feature>
<keyword evidence="3" id="KW-0067">ATP-binding</keyword>
<dbReference type="AlphaFoldDB" id="A0A949JI14"/>
<dbReference type="InterPro" id="IPR027417">
    <property type="entry name" value="P-loop_NTPase"/>
</dbReference>
<dbReference type="Gene3D" id="2.30.30.940">
    <property type="match status" value="1"/>
</dbReference>
<feature type="region of interest" description="Disordered" evidence="1">
    <location>
        <begin position="1"/>
        <end position="47"/>
    </location>
</feature>
<dbReference type="Pfam" id="PF13604">
    <property type="entry name" value="AAA_30"/>
    <property type="match status" value="1"/>
</dbReference>
<feature type="compositionally biased region" description="Low complexity" evidence="1">
    <location>
        <begin position="30"/>
        <end position="45"/>
    </location>
</feature>
<dbReference type="EMBL" id="JAELVF020000001">
    <property type="protein sequence ID" value="MBU7599847.1"/>
    <property type="molecule type" value="Genomic_DNA"/>
</dbReference>
<dbReference type="CDD" id="cd18809">
    <property type="entry name" value="SF1_C_RecD"/>
    <property type="match status" value="1"/>
</dbReference>
<feature type="region of interest" description="Disordered" evidence="1">
    <location>
        <begin position="176"/>
        <end position="200"/>
    </location>
</feature>
<organism evidence="3 4">
    <name type="scientific">Streptomyces tardus</name>
    <dbReference type="NCBI Taxonomy" id="2780544"/>
    <lineage>
        <taxon>Bacteria</taxon>
        <taxon>Bacillati</taxon>
        <taxon>Actinomycetota</taxon>
        <taxon>Actinomycetes</taxon>
        <taxon>Kitasatosporales</taxon>
        <taxon>Streptomycetaceae</taxon>
        <taxon>Streptomyces</taxon>
    </lineage>
</organism>
<gene>
    <name evidence="3" type="ORF">JGS22_020005</name>
</gene>
<accession>A0A949JI14</accession>
<name>A0A949JI14_9ACTN</name>
<dbReference type="Proteomes" id="UP000694501">
    <property type="component" value="Unassembled WGS sequence"/>
</dbReference>
<sequence length="639" mass="65445">MAAVRAVESGERAATDFFAAPAPPPRAARRAAPPVAPAAPHAAAPPEVPGEVHELLARAGAPAALAAPVVLALGPQAAEVLLEDPWQLLLVPGVRPEQADAFARALPGEERSPDSPARGRALAVWLLSRAARQGHTVLEVGMLAQQLAAFSVSEAEAAVYAAAEEGLLLAFAPEQAQTDEQAPADGTEAAEPAGDGAAAEPAGPVLVGLERWALAEESLAEGVQRLLTTFTPGTEGREEWEKAAASVSGPSARELIGAVAGAALVLHSGGESAKAEPAALASAAAALGLRVCVAAWSEEDRERLRVAATDGAGREDACTTVTVAGLLGGSEGPGRDEEGCFTVDLLIVTDAGLLGTETAAALVESLPEGARLVLSGDPQLLGSAGAGQVLGDLFAARICPQVVSRTPDPGPLGELVSSIGIGELPRVEAPDHEVVIVPVRDAGEAVHRSVQLVADSVPRAVGVPAEQTQVVTVGQEGGAGTKALNAALKQRLNPGTGAFDGFDAGDRVLHTPQPGRSVPATVLGADDAGLRLECFGQQVTVPRELLAETVRHGWAITAHQAAGRRWPAAVVVLPGDAGALLDRRWVYTAFGRGVRHVSVVQGLGPELDRIVAERPGAPRVTRLRSLLTAQRAEQQRAEQ</sequence>
<dbReference type="Pfam" id="PF14490">
    <property type="entry name" value="HHH_RecD2"/>
    <property type="match status" value="1"/>
</dbReference>
<keyword evidence="3" id="KW-0378">Hydrolase</keyword>
<keyword evidence="3" id="KW-0347">Helicase</keyword>
<keyword evidence="4" id="KW-1185">Reference proteome</keyword>
<evidence type="ECO:0000313" key="3">
    <source>
        <dbReference type="EMBL" id="MBU7599847.1"/>
    </source>
</evidence>
<dbReference type="InterPro" id="IPR029493">
    <property type="entry name" value="RecD2-like_HHH"/>
</dbReference>
<dbReference type="Gene3D" id="3.40.50.300">
    <property type="entry name" value="P-loop containing nucleotide triphosphate hydrolases"/>
    <property type="match status" value="2"/>
</dbReference>
<reference evidence="3" key="1">
    <citation type="submission" date="2021-06" db="EMBL/GenBank/DDBJ databases">
        <title>Sequencing of actinobacteria type strains.</title>
        <authorList>
            <person name="Nguyen G.-S."/>
            <person name="Wentzel A."/>
        </authorList>
    </citation>
    <scope>NUCLEOTIDE SEQUENCE</scope>
    <source>
        <strain evidence="3">P38-E01</strain>
    </source>
</reference>